<dbReference type="EMBL" id="VANP01000011">
    <property type="protein sequence ID" value="TLP55082.1"/>
    <property type="molecule type" value="Genomic_DNA"/>
</dbReference>
<reference evidence="2" key="1">
    <citation type="submission" date="2019-05" db="EMBL/GenBank/DDBJ databases">
        <title>Isolation, diversity and antifungal activity of Actinobacteria from wheat.</title>
        <authorList>
            <person name="Yu B."/>
        </authorList>
    </citation>
    <scope>NUCLEOTIDE SEQUENCE [LARGE SCALE GENOMIC DNA]</scope>
    <source>
        <strain evidence="2">NEAU-HEGS1-5</strain>
    </source>
</reference>
<name>A0A5R8YNL2_9ACTN</name>
<proteinExistence type="predicted"/>
<comment type="caution">
    <text evidence="2">The sequence shown here is derived from an EMBL/GenBank/DDBJ whole genome shotgun (WGS) entry which is preliminary data.</text>
</comment>
<evidence type="ECO:0000313" key="3">
    <source>
        <dbReference type="Proteomes" id="UP000309033"/>
    </source>
</evidence>
<gene>
    <name evidence="2" type="ORF">FED44_25435</name>
</gene>
<dbReference type="Proteomes" id="UP000309033">
    <property type="component" value="Unassembled WGS sequence"/>
</dbReference>
<feature type="compositionally biased region" description="Basic and acidic residues" evidence="1">
    <location>
        <begin position="35"/>
        <end position="46"/>
    </location>
</feature>
<sequence>MGRAWSRTAPPLGSSRRARARPGSRARRRARRRARTGERQRPEPGSRPRGSHRAWWRPGPGRRQA</sequence>
<dbReference type="AlphaFoldDB" id="A0A5R8YNL2"/>
<accession>A0A5R8YNL2</accession>
<protein>
    <submittedName>
        <fullName evidence="2">Uncharacterized protein</fullName>
    </submittedName>
</protein>
<keyword evidence="3" id="KW-1185">Reference proteome</keyword>
<organism evidence="2 3">
    <name type="scientific">Microbispora triticiradicis</name>
    <dbReference type="NCBI Taxonomy" id="2200763"/>
    <lineage>
        <taxon>Bacteria</taxon>
        <taxon>Bacillati</taxon>
        <taxon>Actinomycetota</taxon>
        <taxon>Actinomycetes</taxon>
        <taxon>Streptosporangiales</taxon>
        <taxon>Streptosporangiaceae</taxon>
        <taxon>Microbispora</taxon>
    </lineage>
</organism>
<feature type="compositionally biased region" description="Basic residues" evidence="1">
    <location>
        <begin position="16"/>
        <end position="34"/>
    </location>
</feature>
<evidence type="ECO:0000313" key="2">
    <source>
        <dbReference type="EMBL" id="TLP55082.1"/>
    </source>
</evidence>
<evidence type="ECO:0000256" key="1">
    <source>
        <dbReference type="SAM" id="MobiDB-lite"/>
    </source>
</evidence>
<feature type="region of interest" description="Disordered" evidence="1">
    <location>
        <begin position="1"/>
        <end position="65"/>
    </location>
</feature>